<dbReference type="Gene3D" id="1.10.3730.20">
    <property type="match status" value="2"/>
</dbReference>
<feature type="domain" description="EamA" evidence="2">
    <location>
        <begin position="2"/>
        <end position="128"/>
    </location>
</feature>
<feature type="transmembrane region" description="Helical" evidence="1">
    <location>
        <begin position="111"/>
        <end position="128"/>
    </location>
</feature>
<protein>
    <submittedName>
        <fullName evidence="3">DMT family transporter</fullName>
    </submittedName>
</protein>
<comment type="caution">
    <text evidence="3">The sequence shown here is derived from an EMBL/GenBank/DDBJ whole genome shotgun (WGS) entry which is preliminary data.</text>
</comment>
<evidence type="ECO:0000313" key="3">
    <source>
        <dbReference type="EMBL" id="MCC8395927.1"/>
    </source>
</evidence>
<evidence type="ECO:0000256" key="1">
    <source>
        <dbReference type="SAM" id="Phobius"/>
    </source>
</evidence>
<dbReference type="RefSeq" id="WP_230512280.1">
    <property type="nucleotide sequence ID" value="NZ_JAJITD010000014.1"/>
</dbReference>
<feature type="transmembrane region" description="Helical" evidence="1">
    <location>
        <begin position="257"/>
        <end position="276"/>
    </location>
</feature>
<name>A0ABS8K1B9_9BURK</name>
<evidence type="ECO:0000259" key="2">
    <source>
        <dbReference type="Pfam" id="PF00892"/>
    </source>
</evidence>
<dbReference type="PANTHER" id="PTHR22911:SF103">
    <property type="entry name" value="BLR2811 PROTEIN"/>
    <property type="match status" value="1"/>
</dbReference>
<feature type="transmembrane region" description="Helical" evidence="1">
    <location>
        <begin position="231"/>
        <end position="251"/>
    </location>
</feature>
<feature type="transmembrane region" description="Helical" evidence="1">
    <location>
        <begin position="167"/>
        <end position="191"/>
    </location>
</feature>
<dbReference type="PANTHER" id="PTHR22911">
    <property type="entry name" value="ACYL-MALONYL CONDENSING ENZYME-RELATED"/>
    <property type="match status" value="1"/>
</dbReference>
<keyword evidence="4" id="KW-1185">Reference proteome</keyword>
<organism evidence="3 4">
    <name type="scientific">Paraburkholderia sejongensis</name>
    <dbReference type="NCBI Taxonomy" id="2886946"/>
    <lineage>
        <taxon>Bacteria</taxon>
        <taxon>Pseudomonadati</taxon>
        <taxon>Pseudomonadota</taxon>
        <taxon>Betaproteobacteria</taxon>
        <taxon>Burkholderiales</taxon>
        <taxon>Burkholderiaceae</taxon>
        <taxon>Paraburkholderia</taxon>
    </lineage>
</organism>
<dbReference type="SUPFAM" id="SSF103481">
    <property type="entry name" value="Multidrug resistance efflux transporter EmrE"/>
    <property type="match status" value="2"/>
</dbReference>
<keyword evidence="1" id="KW-0812">Transmembrane</keyword>
<dbReference type="Pfam" id="PF00892">
    <property type="entry name" value="EamA"/>
    <property type="match status" value="2"/>
</dbReference>
<reference evidence="3 4" key="1">
    <citation type="submission" date="2021-11" db="EMBL/GenBank/DDBJ databases">
        <authorList>
            <person name="Oh E.-T."/>
            <person name="Kim S.-B."/>
        </authorList>
    </citation>
    <scope>NUCLEOTIDE SEQUENCE [LARGE SCALE GENOMIC DNA]</scope>
    <source>
        <strain evidence="3 4">MMS20-SJTR3</strain>
    </source>
</reference>
<dbReference type="InterPro" id="IPR037185">
    <property type="entry name" value="EmrE-like"/>
</dbReference>
<feature type="transmembrane region" description="Helical" evidence="1">
    <location>
        <begin position="134"/>
        <end position="155"/>
    </location>
</feature>
<keyword evidence="1" id="KW-0472">Membrane</keyword>
<keyword evidence="1" id="KW-1133">Transmembrane helix</keyword>
<feature type="domain" description="EamA" evidence="2">
    <location>
        <begin position="137"/>
        <end position="269"/>
    </location>
</feature>
<feature type="transmembrane region" description="Helical" evidence="1">
    <location>
        <begin position="87"/>
        <end position="104"/>
    </location>
</feature>
<sequence length="284" mass="30078">MLMTTAIFAGSDAMAKLIGTTMPLLAMLWFRYLFQALTLGALLVKRAVWPLRFAGPMRLQILRAMLLLANSACTFAGLRHLPLPVTTALAMMAPLFTTLLAATLLGEQVRLAQWVAVAAGFAGMLLIVRPGSDGFSWAVCFPIGSAISFACLQVVSSRLSKGGDAFATNFLTALLATLALTCLALADQAALLAQVRLTPWSSWALLLLMATLATSGQITLLEALRRAPLSVLTPFTYTQLVFAALLGWLIFGRVPDSATALGIGVIAASGMATIVARRAPKIAR</sequence>
<gene>
    <name evidence="3" type="ORF">LJ656_25410</name>
</gene>
<evidence type="ECO:0000313" key="4">
    <source>
        <dbReference type="Proteomes" id="UP001431019"/>
    </source>
</evidence>
<dbReference type="InterPro" id="IPR000620">
    <property type="entry name" value="EamA_dom"/>
</dbReference>
<accession>A0ABS8K1B9</accession>
<dbReference type="EMBL" id="JAJITD010000014">
    <property type="protein sequence ID" value="MCC8395927.1"/>
    <property type="molecule type" value="Genomic_DNA"/>
</dbReference>
<feature type="transmembrane region" description="Helical" evidence="1">
    <location>
        <begin position="203"/>
        <end position="224"/>
    </location>
</feature>
<proteinExistence type="predicted"/>
<dbReference type="Proteomes" id="UP001431019">
    <property type="component" value="Unassembled WGS sequence"/>
</dbReference>